<accession>A0A0D8XAY9</accession>
<dbReference type="EMBL" id="KN716961">
    <property type="protein sequence ID" value="KJH40937.1"/>
    <property type="molecule type" value="Genomic_DNA"/>
</dbReference>
<evidence type="ECO:0000256" key="2">
    <source>
        <dbReference type="ARBA" id="ARBA00023002"/>
    </source>
</evidence>
<dbReference type="AlphaFoldDB" id="A0A0D8XAY9"/>
<dbReference type="InterPro" id="IPR051468">
    <property type="entry name" value="Fungal_SecMetab_SDRs"/>
</dbReference>
<keyword evidence="1" id="KW-0521">NADP</keyword>
<evidence type="ECO:0008006" key="5">
    <source>
        <dbReference type="Google" id="ProtNLM"/>
    </source>
</evidence>
<proteinExistence type="predicted"/>
<keyword evidence="4" id="KW-1185">Reference proteome</keyword>
<evidence type="ECO:0000313" key="4">
    <source>
        <dbReference type="Proteomes" id="UP000053766"/>
    </source>
</evidence>
<keyword evidence="2" id="KW-0560">Oxidoreductase</keyword>
<dbReference type="GO" id="GO:0005737">
    <property type="term" value="C:cytoplasm"/>
    <property type="evidence" value="ECO:0007669"/>
    <property type="project" value="TreeGrafter"/>
</dbReference>
<reference evidence="3 4" key="1">
    <citation type="submission" date="2013-11" db="EMBL/GenBank/DDBJ databases">
        <title>Draft genome of the bovine lungworm Dictyocaulus viviparus.</title>
        <authorList>
            <person name="Mitreva M."/>
        </authorList>
    </citation>
    <scope>NUCLEOTIDE SEQUENCE [LARGE SCALE GENOMIC DNA]</scope>
    <source>
        <strain evidence="3 4">HannoverDv2000</strain>
    </source>
</reference>
<dbReference type="InterPro" id="IPR002347">
    <property type="entry name" value="SDR_fam"/>
</dbReference>
<dbReference type="Pfam" id="PF00106">
    <property type="entry name" value="adh_short"/>
    <property type="match status" value="1"/>
</dbReference>
<dbReference type="GO" id="GO:0016491">
    <property type="term" value="F:oxidoreductase activity"/>
    <property type="evidence" value="ECO:0007669"/>
    <property type="project" value="UniProtKB-KW"/>
</dbReference>
<sequence length="191" mass="21736">MDVADHRIPPTAVFLGSRKSGPAGSTQYFHKKLKSVFLRKIQIRVHELEVLHNMNRVRGVVVITGSNRGIGFELTRCCLINYDNVTKVYATCRNSDKAEPFRFEDESIKSAIQTVRSESDHINLLINNAAILEKDHKCGIVDGQREAWLRHFDINVVSYAMMIHLCEGTDRVHGNYAYMCSKEAQEARLND</sequence>
<dbReference type="Gene3D" id="3.40.50.720">
    <property type="entry name" value="NAD(P)-binding Rossmann-like Domain"/>
    <property type="match status" value="1"/>
</dbReference>
<dbReference type="OrthoDB" id="5296at2759"/>
<evidence type="ECO:0000256" key="1">
    <source>
        <dbReference type="ARBA" id="ARBA00022857"/>
    </source>
</evidence>
<dbReference type="Proteomes" id="UP000053766">
    <property type="component" value="Unassembled WGS sequence"/>
</dbReference>
<gene>
    <name evidence="3" type="ORF">DICVIV_13102</name>
</gene>
<protein>
    <recommendedName>
        <fullName evidence="5">Oxidoreductase, short chain dehydrogenase/reductase family protein</fullName>
    </recommendedName>
</protein>
<reference evidence="4" key="2">
    <citation type="journal article" date="2016" name="Sci. Rep.">
        <title>Dictyocaulus viviparus genome, variome and transcriptome elucidate lungworm biology and support future intervention.</title>
        <authorList>
            <person name="McNulty S.N."/>
            <person name="Strube C."/>
            <person name="Rosa B.A."/>
            <person name="Martin J.C."/>
            <person name="Tyagi R."/>
            <person name="Choi Y.J."/>
            <person name="Wang Q."/>
            <person name="Hallsworth Pepin K."/>
            <person name="Zhang X."/>
            <person name="Ozersky P."/>
            <person name="Wilson R.K."/>
            <person name="Sternberg P.W."/>
            <person name="Gasser R.B."/>
            <person name="Mitreva M."/>
        </authorList>
    </citation>
    <scope>NUCLEOTIDE SEQUENCE [LARGE SCALE GENOMIC DNA]</scope>
    <source>
        <strain evidence="4">HannoverDv2000</strain>
    </source>
</reference>
<name>A0A0D8XAY9_DICVI</name>
<dbReference type="PRINTS" id="PR00081">
    <property type="entry name" value="GDHRDH"/>
</dbReference>
<dbReference type="SUPFAM" id="SSF51735">
    <property type="entry name" value="NAD(P)-binding Rossmann-fold domains"/>
    <property type="match status" value="1"/>
</dbReference>
<dbReference type="InterPro" id="IPR036291">
    <property type="entry name" value="NAD(P)-bd_dom_sf"/>
</dbReference>
<dbReference type="PANTHER" id="PTHR43544:SF7">
    <property type="entry name" value="NADB-LER2"/>
    <property type="match status" value="1"/>
</dbReference>
<dbReference type="PANTHER" id="PTHR43544">
    <property type="entry name" value="SHORT-CHAIN DEHYDROGENASE/REDUCTASE"/>
    <property type="match status" value="1"/>
</dbReference>
<organism evidence="3 4">
    <name type="scientific">Dictyocaulus viviparus</name>
    <name type="common">Bovine lungworm</name>
    <dbReference type="NCBI Taxonomy" id="29172"/>
    <lineage>
        <taxon>Eukaryota</taxon>
        <taxon>Metazoa</taxon>
        <taxon>Ecdysozoa</taxon>
        <taxon>Nematoda</taxon>
        <taxon>Chromadorea</taxon>
        <taxon>Rhabditida</taxon>
        <taxon>Rhabditina</taxon>
        <taxon>Rhabditomorpha</taxon>
        <taxon>Strongyloidea</taxon>
        <taxon>Metastrongylidae</taxon>
        <taxon>Dictyocaulus</taxon>
    </lineage>
</organism>
<evidence type="ECO:0000313" key="3">
    <source>
        <dbReference type="EMBL" id="KJH40937.1"/>
    </source>
</evidence>